<dbReference type="Gene3D" id="1.20.1540.10">
    <property type="entry name" value="Rhomboid-like"/>
    <property type="match status" value="1"/>
</dbReference>
<protein>
    <recommendedName>
        <fullName evidence="10">Peptidase S54 rhomboid domain-containing protein</fullName>
    </recommendedName>
</protein>
<evidence type="ECO:0000256" key="8">
    <source>
        <dbReference type="SAM" id="Phobius"/>
    </source>
</evidence>
<dbReference type="GO" id="GO:0006465">
    <property type="term" value="P:signal peptide processing"/>
    <property type="evidence" value="ECO:0007669"/>
    <property type="project" value="TreeGrafter"/>
</dbReference>
<dbReference type="InterPro" id="IPR035952">
    <property type="entry name" value="Rhomboid-like_sf"/>
</dbReference>
<proteinExistence type="inferred from homology"/>
<dbReference type="InterPro" id="IPR022764">
    <property type="entry name" value="Peptidase_S54_rhomboid_dom"/>
</dbReference>
<feature type="region of interest" description="Disordered" evidence="7">
    <location>
        <begin position="187"/>
        <end position="227"/>
    </location>
</feature>
<keyword evidence="9" id="KW-0732">Signal</keyword>
<evidence type="ECO:0000256" key="5">
    <source>
        <dbReference type="ARBA" id="ARBA00022989"/>
    </source>
</evidence>
<feature type="transmembrane region" description="Helical" evidence="8">
    <location>
        <begin position="338"/>
        <end position="361"/>
    </location>
</feature>
<comment type="subcellular location">
    <subcellularLocation>
        <location evidence="1">Membrane</location>
        <topology evidence="1">Multi-pass membrane protein</topology>
    </subcellularLocation>
</comment>
<accession>A0A0G4NI83</accession>
<dbReference type="AlphaFoldDB" id="A0A0G4NI83"/>
<dbReference type="GO" id="GO:0004252">
    <property type="term" value="F:serine-type endopeptidase activity"/>
    <property type="evidence" value="ECO:0007669"/>
    <property type="project" value="InterPro"/>
</dbReference>
<evidence type="ECO:0000256" key="1">
    <source>
        <dbReference type="ARBA" id="ARBA00004141"/>
    </source>
</evidence>
<evidence type="ECO:0000259" key="10">
    <source>
        <dbReference type="Pfam" id="PF01694"/>
    </source>
</evidence>
<dbReference type="EMBL" id="CVQI01035384">
    <property type="protein sequence ID" value="CRK46202.1"/>
    <property type="molecule type" value="Genomic_DNA"/>
</dbReference>
<dbReference type="Pfam" id="PF01694">
    <property type="entry name" value="Rhomboid"/>
    <property type="match status" value="1"/>
</dbReference>
<gene>
    <name evidence="11" type="ORF">BN1723_006933</name>
</gene>
<feature type="non-terminal residue" evidence="11">
    <location>
        <position position="575"/>
    </location>
</feature>
<evidence type="ECO:0000256" key="6">
    <source>
        <dbReference type="ARBA" id="ARBA00023136"/>
    </source>
</evidence>
<feature type="region of interest" description="Disordered" evidence="7">
    <location>
        <begin position="253"/>
        <end position="280"/>
    </location>
</feature>
<evidence type="ECO:0000256" key="2">
    <source>
        <dbReference type="ARBA" id="ARBA00009045"/>
    </source>
</evidence>
<feature type="transmembrane region" description="Helical" evidence="8">
    <location>
        <begin position="488"/>
        <end position="506"/>
    </location>
</feature>
<sequence length="575" mass="62395">MNVPFALLPRPLLQLGLRAVCAQPSSRAATRLLSTCVTSTATTHKRCLDGTAHGLPRFGSIADTQWPRARTYATTRTIVIDRYEDLPDDYVDKDGLPFRTTELSSAEAKKIFGPRTKSVNANRLLRILHGRRVAGTLKDPAYSGNTFSFTKDEKLRAMAYLRKMVPVDEVLNEGLRAEDELRELEQEAAGEAMADGDGAAPQPQDSEQQQQRQQQQQQTLRRKSDSVYGDSVFDSIRARNIAKREERERIEAAERAERERLNPGPLAKLSDSRPRPLSPQLQKWSDAATSNLEAPPEMTHVERLLPATTLVVLVVAALAAFAAVYTPPAQHDRLFPEVASATATVAALIGLNALVFLAWRVPPLWRLMNRYFLLVHGLPRPASLVLASFSHSSFLTHFLPNMAALWVLGTLLHDDVGRANLVALYVASGAAGFLGSLYWLTLRGHLLFSSLGASGAVYGLAGAYFWLHRFDHFKILGFPPAPLEGPQGLAFLGLIVGVHVFAFLRPKTTIDLMSHMAGMAVGILGASLARGAKQDGGAAAAPASASAASDMKRVDLVRDVRVTTTSAGDKGGGSA</sequence>
<evidence type="ECO:0000313" key="11">
    <source>
        <dbReference type="EMBL" id="CRK46202.1"/>
    </source>
</evidence>
<name>A0A0G4NI83_VERLO</name>
<keyword evidence="6 8" id="KW-0472">Membrane</keyword>
<evidence type="ECO:0000256" key="3">
    <source>
        <dbReference type="ARBA" id="ARBA00022692"/>
    </source>
</evidence>
<dbReference type="PANTHER" id="PTHR43731">
    <property type="entry name" value="RHOMBOID PROTEASE"/>
    <property type="match status" value="1"/>
</dbReference>
<feature type="signal peptide" evidence="9">
    <location>
        <begin position="1"/>
        <end position="22"/>
    </location>
</feature>
<evidence type="ECO:0000256" key="7">
    <source>
        <dbReference type="SAM" id="MobiDB-lite"/>
    </source>
</evidence>
<feature type="transmembrane region" description="Helical" evidence="8">
    <location>
        <begin position="421"/>
        <end position="440"/>
    </location>
</feature>
<organism evidence="11 12">
    <name type="scientific">Verticillium longisporum</name>
    <name type="common">Verticillium dahliae var. longisporum</name>
    <dbReference type="NCBI Taxonomy" id="100787"/>
    <lineage>
        <taxon>Eukaryota</taxon>
        <taxon>Fungi</taxon>
        <taxon>Dikarya</taxon>
        <taxon>Ascomycota</taxon>
        <taxon>Pezizomycotina</taxon>
        <taxon>Sordariomycetes</taxon>
        <taxon>Hypocreomycetidae</taxon>
        <taxon>Glomerellales</taxon>
        <taxon>Plectosphaerellaceae</taxon>
        <taxon>Verticillium</taxon>
    </lineage>
</organism>
<keyword evidence="5 8" id="KW-1133">Transmembrane helix</keyword>
<feature type="compositionally biased region" description="Low complexity" evidence="7">
    <location>
        <begin position="189"/>
        <end position="218"/>
    </location>
</feature>
<dbReference type="PANTHER" id="PTHR43731:SF14">
    <property type="entry name" value="PRESENILIN-ASSOCIATED RHOMBOID-LIKE PROTEIN, MITOCHONDRIAL"/>
    <property type="match status" value="1"/>
</dbReference>
<reference evidence="12" key="1">
    <citation type="submission" date="2015-05" db="EMBL/GenBank/DDBJ databases">
        <authorList>
            <person name="Fogelqvist Johan"/>
        </authorList>
    </citation>
    <scope>NUCLEOTIDE SEQUENCE [LARGE SCALE GENOMIC DNA]</scope>
</reference>
<feature type="transmembrane region" description="Helical" evidence="8">
    <location>
        <begin position="381"/>
        <end position="409"/>
    </location>
</feature>
<keyword evidence="4" id="KW-0378">Hydrolase</keyword>
<dbReference type="InterPro" id="IPR050925">
    <property type="entry name" value="Rhomboid_protease_S54"/>
</dbReference>
<feature type="chain" id="PRO_5002568303" description="Peptidase S54 rhomboid domain-containing protein" evidence="9">
    <location>
        <begin position="23"/>
        <end position="575"/>
    </location>
</feature>
<feature type="transmembrane region" description="Helical" evidence="8">
    <location>
        <begin position="446"/>
        <end position="467"/>
    </location>
</feature>
<dbReference type="GO" id="GO:0016020">
    <property type="term" value="C:membrane"/>
    <property type="evidence" value="ECO:0007669"/>
    <property type="project" value="UniProtKB-SubCell"/>
</dbReference>
<evidence type="ECO:0000256" key="9">
    <source>
        <dbReference type="SAM" id="SignalP"/>
    </source>
</evidence>
<dbReference type="Proteomes" id="UP000045706">
    <property type="component" value="Unassembled WGS sequence"/>
</dbReference>
<comment type="similarity">
    <text evidence="2">Belongs to the peptidase S54 family.</text>
</comment>
<keyword evidence="3 8" id="KW-0812">Transmembrane</keyword>
<feature type="domain" description="Peptidase S54 rhomboid" evidence="10">
    <location>
        <begin position="383"/>
        <end position="525"/>
    </location>
</feature>
<evidence type="ECO:0000313" key="12">
    <source>
        <dbReference type="Proteomes" id="UP000045706"/>
    </source>
</evidence>
<evidence type="ECO:0000256" key="4">
    <source>
        <dbReference type="ARBA" id="ARBA00022801"/>
    </source>
</evidence>
<feature type="transmembrane region" description="Helical" evidence="8">
    <location>
        <begin position="304"/>
        <end position="326"/>
    </location>
</feature>
<dbReference type="SUPFAM" id="SSF144091">
    <property type="entry name" value="Rhomboid-like"/>
    <property type="match status" value="1"/>
</dbReference>